<dbReference type="SUPFAM" id="SSF53187">
    <property type="entry name" value="Zn-dependent exopeptidases"/>
    <property type="match status" value="1"/>
</dbReference>
<dbReference type="EMBL" id="ML733407">
    <property type="protein sequence ID" value="KAB8223192.1"/>
    <property type="molecule type" value="Genomic_DNA"/>
</dbReference>
<dbReference type="NCBIfam" id="TIGR01891">
    <property type="entry name" value="amidohydrolases"/>
    <property type="match status" value="1"/>
</dbReference>
<dbReference type="PIRSF" id="PIRSF037226">
    <property type="entry name" value="Amidohydrolase_ACY1L2_prd"/>
    <property type="match status" value="1"/>
</dbReference>
<keyword evidence="5" id="KW-1185">Reference proteome</keyword>
<evidence type="ECO:0000259" key="3">
    <source>
        <dbReference type="Pfam" id="PF07687"/>
    </source>
</evidence>
<dbReference type="InterPro" id="IPR017439">
    <property type="entry name" value="Amidohydrolase"/>
</dbReference>
<proteinExistence type="inferred from homology"/>
<evidence type="ECO:0000313" key="5">
    <source>
        <dbReference type="Proteomes" id="UP000326799"/>
    </source>
</evidence>
<dbReference type="AlphaFoldDB" id="A0A5N6F054"/>
<dbReference type="CDD" id="cd05672">
    <property type="entry name" value="M20_ACY1L2-like"/>
    <property type="match status" value="1"/>
</dbReference>
<dbReference type="Pfam" id="PF07687">
    <property type="entry name" value="M20_dimer"/>
    <property type="match status" value="1"/>
</dbReference>
<dbReference type="PANTHER" id="PTHR30575:SF0">
    <property type="entry name" value="XAA-ARG DIPEPTIDASE"/>
    <property type="match status" value="1"/>
</dbReference>
<dbReference type="Pfam" id="PF01546">
    <property type="entry name" value="Peptidase_M20"/>
    <property type="match status" value="1"/>
</dbReference>
<evidence type="ECO:0000313" key="4">
    <source>
        <dbReference type="EMBL" id="KAB8223192.1"/>
    </source>
</evidence>
<dbReference type="InterPro" id="IPR002933">
    <property type="entry name" value="Peptidase_M20"/>
</dbReference>
<name>A0A5N6F054_9EURO</name>
<dbReference type="GO" id="GO:0016805">
    <property type="term" value="F:dipeptidase activity"/>
    <property type="evidence" value="ECO:0007669"/>
    <property type="project" value="InterPro"/>
</dbReference>
<dbReference type="FunFam" id="3.30.70.360:FF:000004">
    <property type="entry name" value="Peptidase M20 domain-containing protein 2"/>
    <property type="match status" value="1"/>
</dbReference>
<organism evidence="4 5">
    <name type="scientific">Aspergillus novoparasiticus</name>
    <dbReference type="NCBI Taxonomy" id="986946"/>
    <lineage>
        <taxon>Eukaryota</taxon>
        <taxon>Fungi</taxon>
        <taxon>Dikarya</taxon>
        <taxon>Ascomycota</taxon>
        <taxon>Pezizomycotina</taxon>
        <taxon>Eurotiomycetes</taxon>
        <taxon>Eurotiomycetidae</taxon>
        <taxon>Eurotiales</taxon>
        <taxon>Aspergillaceae</taxon>
        <taxon>Aspergillus</taxon>
        <taxon>Aspergillus subgen. Circumdati</taxon>
    </lineage>
</organism>
<dbReference type="Gene3D" id="3.40.630.10">
    <property type="entry name" value="Zn peptidases"/>
    <property type="match status" value="1"/>
</dbReference>
<accession>A0A5N6F054</accession>
<dbReference type="InterPro" id="IPR011650">
    <property type="entry name" value="Peptidase_M20_dimer"/>
</dbReference>
<dbReference type="SUPFAM" id="SSF55031">
    <property type="entry name" value="Bacterial exopeptidase dimerisation domain"/>
    <property type="match status" value="1"/>
</dbReference>
<dbReference type="InterPro" id="IPR017144">
    <property type="entry name" value="Xaa-Arg_dipeptidase"/>
</dbReference>
<dbReference type="InterPro" id="IPR036264">
    <property type="entry name" value="Bact_exopeptidase_dim_dom"/>
</dbReference>
<dbReference type="Gene3D" id="3.30.70.360">
    <property type="match status" value="1"/>
</dbReference>
<evidence type="ECO:0000256" key="2">
    <source>
        <dbReference type="PIRNR" id="PIRNR037226"/>
    </source>
</evidence>
<reference evidence="4 5" key="1">
    <citation type="submission" date="2019-04" db="EMBL/GenBank/DDBJ databases">
        <title>Fungal friends and foes A comparative genomics study of 23 Aspergillus species from section Flavi.</title>
        <authorList>
            <consortium name="DOE Joint Genome Institute"/>
            <person name="Kjaerbolling I."/>
            <person name="Vesth T.C."/>
            <person name="Frisvad J.C."/>
            <person name="Nybo J.L."/>
            <person name="Theobald S."/>
            <person name="Kildgaard S."/>
            <person name="Petersen T.I."/>
            <person name="Kuo A."/>
            <person name="Sato A."/>
            <person name="Lyhne E.K."/>
            <person name="Kogle M.E."/>
            <person name="Wiebenga A."/>
            <person name="Kun R.S."/>
            <person name="Lubbers R.J."/>
            <person name="Makela M.R."/>
            <person name="Barry K."/>
            <person name="Chovatia M."/>
            <person name="Clum A."/>
            <person name="Daum C."/>
            <person name="Haridas S."/>
            <person name="He G."/>
            <person name="LaButti K."/>
            <person name="Lipzen A."/>
            <person name="Mondo S."/>
            <person name="Pangilinan J."/>
            <person name="Riley R."/>
            <person name="Salamov A."/>
            <person name="Simmons B.A."/>
            <person name="Magnuson J.K."/>
            <person name="Henrissat B."/>
            <person name="Mortensen U.H."/>
            <person name="Larsen T.O."/>
            <person name="De vries R.P."/>
            <person name="Grigoriev I.V."/>
            <person name="Machida M."/>
            <person name="Baker S.E."/>
            <person name="Andersen M.R."/>
        </authorList>
    </citation>
    <scope>NUCLEOTIDE SEQUENCE [LARGE SCALE GENOMIC DNA]</scope>
    <source>
        <strain evidence="4 5">CBS 126849</strain>
    </source>
</reference>
<evidence type="ECO:0000256" key="1">
    <source>
        <dbReference type="ARBA" id="ARBA00006247"/>
    </source>
</evidence>
<comment type="similarity">
    <text evidence="1 2">Belongs to the peptidase M20A family.</text>
</comment>
<dbReference type="Proteomes" id="UP000326799">
    <property type="component" value="Unassembled WGS sequence"/>
</dbReference>
<sequence>MTQITSDLSSSRLSPGQQVGGTLDVIVHAIDAHDKELQLINEQIHKNPELAFEEFKAHDNITTLLEDLGFSVTKHAYGLATAFVAEYGSGGRVVAFNAEYDALPGIGHACGHNLIATSSIGAFLGVVAALKASTLPGRVRLIGTPAEEDGGGKINLIEAGAYEGVDACLMVHPAAHKRFPDGVTGVSYVTSNAIVKFRARFTGKPAHAAGAPWQGVNALDAVCLSYNGVSMLRQQIQPHERIHGVIVEGGTKPNVITASGTVDYFVRSTSLEEAEALKDRVIKCFDGAAIATGCSVEYETREAYADLRPNRALCANYDSAMETLGFPVASSGATQPGSTDMGNVTYVCPGFHGGFAVPADPGAFNHTPSFTKAAGTSKAYELAINTAKGMAVVGWNVLSDDSLAERVRNDFEEDKKMREASRR</sequence>
<dbReference type="InterPro" id="IPR052030">
    <property type="entry name" value="Peptidase_M20/M20A_hydrolases"/>
</dbReference>
<dbReference type="PANTHER" id="PTHR30575">
    <property type="entry name" value="PEPTIDASE M20"/>
    <property type="match status" value="1"/>
</dbReference>
<protein>
    <recommendedName>
        <fullName evidence="2">Peptidase M20 domain-containing protein 2</fullName>
    </recommendedName>
</protein>
<gene>
    <name evidence="4" type="ORF">BDV33DRAFT_189089</name>
</gene>
<feature type="domain" description="Peptidase M20 dimerisation" evidence="3">
    <location>
        <begin position="194"/>
        <end position="286"/>
    </location>
</feature>